<dbReference type="EMBL" id="VJMJ01000079">
    <property type="protein sequence ID" value="KAF0738164.1"/>
    <property type="molecule type" value="Genomic_DNA"/>
</dbReference>
<dbReference type="VEuPathDB" id="FungiDB:AeMF1_001220"/>
<comment type="caution">
    <text evidence="2">The sequence shown here is derived from an EMBL/GenBank/DDBJ whole genome shotgun (WGS) entry which is preliminary data.</text>
</comment>
<evidence type="ECO:0000313" key="3">
    <source>
        <dbReference type="Proteomes" id="UP000481153"/>
    </source>
</evidence>
<protein>
    <recommendedName>
        <fullName evidence="4">Tyrosine-protein kinase ephrin type A/B receptor-like domain-containing protein</fullName>
    </recommendedName>
</protein>
<reference evidence="2 3" key="1">
    <citation type="submission" date="2019-07" db="EMBL/GenBank/DDBJ databases">
        <title>Genomics analysis of Aphanomyces spp. identifies a new class of oomycete effector associated with host adaptation.</title>
        <authorList>
            <person name="Gaulin E."/>
        </authorList>
    </citation>
    <scope>NUCLEOTIDE SEQUENCE [LARGE SCALE GENOMIC DNA]</scope>
    <source>
        <strain evidence="2 3">ATCC 201684</strain>
    </source>
</reference>
<dbReference type="Proteomes" id="UP000481153">
    <property type="component" value="Unassembled WGS sequence"/>
</dbReference>
<keyword evidence="1" id="KW-0812">Transmembrane</keyword>
<dbReference type="Gene3D" id="2.10.50.10">
    <property type="entry name" value="Tumor Necrosis Factor Receptor, subunit A, domain 2"/>
    <property type="match status" value="1"/>
</dbReference>
<dbReference type="PANTHER" id="PTHR47236">
    <property type="entry name" value="GENE, 32742-RELATED-RELATED"/>
    <property type="match status" value="1"/>
</dbReference>
<feature type="transmembrane region" description="Helical" evidence="1">
    <location>
        <begin position="99"/>
        <end position="119"/>
    </location>
</feature>
<sequence>MCSQRYGREEELEVAADKQGGCSSSHASEFASSSAVKTRAAAARDWAPTRNRFRLKQLLTAFHEESAKTSLDDARAARSCMNESSKSCSCLLHRRMAFVLSRLVVLPCVVFGCTILGFYRAPDNDQAIETDACVGFLECPKGYYCRNDQRMPCPARTYGNTTQLYRSSCSGLCPAGYVCGPATIEPQPCGRPDLYCPVGSKTPKAVPFGFYSTRGTSTTREAIALCDAGSYCIDGNIYPCPEGTFGAVPGLATAACSDVCTPGHYCPEGTSVPRACPEGTFGEVTGLSTPSCSGRCPEGFYCPAGTFSPQPCSTTQFCPPGSPSPQTIPPGFYLSKAIEALGFDLNLQLCPPGSYCIHGQIFACPLGRYGNESGLALSTCSGVCPQGHYCPVGTVHPVSDSPQVSLIFFQVECVNPATYCPAEASAPVAVTAGFYTLPKDGPRSKQLQCEPGTYCVHGIQAPCPSGTFGNTSGLTDASCSGLCSPGYNCPTGSSLGLECGDSRYFCPSGSSVPQTIALGYCGVGSSSVTQSSVRIAPAGSYAVNGFCVKCPAGSYGANAGALTCSGSCSRGYHCPQGSTSAAMNACGLGNYCPVGSPTPNQTSRGYYTYTTTNDTCPPGQYRASPVSSASQLLLSWTAIQVNYGDALFPTAPCVPCPVGTFKLVHGDSLALCLTCPVFTSTSSLDGTSCDCFRLSGGATWNATTQKLYFDGTSCRAIDVSTMMPSLLPANTAFTKSTQTLCEAGYFCQQGLRSPCPAGRYGAASGETNSSCTGACIGGFFCPVASTNSSARACGGAHLYCPPGSPYPVPVSSGYYSVDSTLGLNSDPTRRDAQLPCEIGYYCVHGQRYPCPGGRYGSIARETNPLCTGLCRRGFYCPPNSTSPTQILCGGSNLICRTGSAAPIQVSPGYYSGSDTTRSDAVNRETMRWFQRPCDPGFYCQNGVQYPCPAGTFGSTPQLTTPACSGLCPAGYVCPPSSSNSTAIQCGDVSLFCPVGSDVPRRVRAGFYTTGNLNATRTAQALCDVGHFCQGGIRYECPSGTYGDVRGLTVGQCSGRCAAGFFCPPGSTSPTAQRCAIGSYSIRGQGACMQCPTNRTTMPCQDKRECCA</sequence>
<organism evidence="2 3">
    <name type="scientific">Aphanomyces euteiches</name>
    <dbReference type="NCBI Taxonomy" id="100861"/>
    <lineage>
        <taxon>Eukaryota</taxon>
        <taxon>Sar</taxon>
        <taxon>Stramenopiles</taxon>
        <taxon>Oomycota</taxon>
        <taxon>Saprolegniomycetes</taxon>
        <taxon>Saprolegniales</taxon>
        <taxon>Verrucalvaceae</taxon>
        <taxon>Aphanomyces</taxon>
    </lineage>
</organism>
<evidence type="ECO:0008006" key="4">
    <source>
        <dbReference type="Google" id="ProtNLM"/>
    </source>
</evidence>
<dbReference type="SMART" id="SM01411">
    <property type="entry name" value="Ephrin_rec_like"/>
    <property type="match status" value="10"/>
</dbReference>
<dbReference type="AlphaFoldDB" id="A0A6G0XDF0"/>
<name>A0A6G0XDF0_9STRA</name>
<keyword evidence="1" id="KW-1133">Transmembrane helix</keyword>
<evidence type="ECO:0000313" key="2">
    <source>
        <dbReference type="EMBL" id="KAF0738164.1"/>
    </source>
</evidence>
<accession>A0A6G0XDF0</accession>
<dbReference type="PANTHER" id="PTHR47236:SF4">
    <property type="entry name" value="GENE 9195-RELATED"/>
    <property type="match status" value="1"/>
</dbReference>
<keyword evidence="3" id="KW-1185">Reference proteome</keyword>
<evidence type="ECO:0000256" key="1">
    <source>
        <dbReference type="SAM" id="Phobius"/>
    </source>
</evidence>
<gene>
    <name evidence="2" type="ORF">Ae201684_006141</name>
</gene>
<proteinExistence type="predicted"/>
<keyword evidence="1" id="KW-0472">Membrane</keyword>